<dbReference type="GO" id="GO:0006355">
    <property type="term" value="P:regulation of DNA-templated transcription"/>
    <property type="evidence" value="ECO:0007669"/>
    <property type="project" value="InterPro"/>
</dbReference>
<proteinExistence type="predicted"/>
<evidence type="ECO:0000259" key="3">
    <source>
        <dbReference type="PROSITE" id="PS50043"/>
    </source>
</evidence>
<dbReference type="AlphaFoldDB" id="A0A2S0KF01"/>
<dbReference type="Proteomes" id="UP000239814">
    <property type="component" value="Chromosome"/>
</dbReference>
<organism evidence="5 6">
    <name type="scientific">Gordonia iterans</name>
    <dbReference type="NCBI Taxonomy" id="1004901"/>
    <lineage>
        <taxon>Bacteria</taxon>
        <taxon>Bacillati</taxon>
        <taxon>Actinomycetota</taxon>
        <taxon>Actinomycetes</taxon>
        <taxon>Mycobacteriales</taxon>
        <taxon>Gordoniaceae</taxon>
        <taxon>Gordonia</taxon>
    </lineage>
</organism>
<dbReference type="SMART" id="SM00421">
    <property type="entry name" value="HTH_LUXR"/>
    <property type="match status" value="1"/>
</dbReference>
<dbReference type="PROSITE" id="PS50110">
    <property type="entry name" value="RESPONSE_REGULATORY"/>
    <property type="match status" value="1"/>
</dbReference>
<dbReference type="PROSITE" id="PS50043">
    <property type="entry name" value="HTH_LUXR_2"/>
    <property type="match status" value="1"/>
</dbReference>
<feature type="domain" description="Response regulatory" evidence="4">
    <location>
        <begin position="5"/>
        <end position="116"/>
    </location>
</feature>
<evidence type="ECO:0000256" key="2">
    <source>
        <dbReference type="PROSITE-ProRule" id="PRU00169"/>
    </source>
</evidence>
<dbReference type="OrthoDB" id="9816529at2"/>
<dbReference type="InterPro" id="IPR011006">
    <property type="entry name" value="CheY-like_superfamily"/>
</dbReference>
<dbReference type="KEGG" id="git:C6V83_08130"/>
<dbReference type="PRINTS" id="PR00038">
    <property type="entry name" value="HTHLUXR"/>
</dbReference>
<keyword evidence="1" id="KW-0238">DNA-binding</keyword>
<dbReference type="InterPro" id="IPR039420">
    <property type="entry name" value="WalR-like"/>
</dbReference>
<dbReference type="InterPro" id="IPR016032">
    <property type="entry name" value="Sig_transdc_resp-reg_C-effctor"/>
</dbReference>
<name>A0A2S0KF01_9ACTN</name>
<dbReference type="Pfam" id="PF00196">
    <property type="entry name" value="GerE"/>
    <property type="match status" value="1"/>
</dbReference>
<dbReference type="Gene3D" id="3.40.50.2300">
    <property type="match status" value="1"/>
</dbReference>
<keyword evidence="2" id="KW-0597">Phosphoprotein</keyword>
<sequence>MNPIKVAIVDDYEVVVQGLAGMLREYEDHVEVVEMNANTSVSAQVDIALYDSFANPQGDRAEVKRLAGNPSVGKVVVYSWNLSDTLIDAALQNGASGYIAKGLPASALVSALTAIHRGERAVHLDQEAQRLVVGDWPGREEGLTPRESEVLALITQGMSNQEVAEYAGLSINSVKSYIRTCYRRIGVTTRSQAVVWGVQHGFLPDRRRISD</sequence>
<evidence type="ECO:0000313" key="5">
    <source>
        <dbReference type="EMBL" id="AVM00243.1"/>
    </source>
</evidence>
<dbReference type="EMBL" id="CP027433">
    <property type="protein sequence ID" value="AVM00243.1"/>
    <property type="molecule type" value="Genomic_DNA"/>
</dbReference>
<dbReference type="InterPro" id="IPR000792">
    <property type="entry name" value="Tscrpt_reg_LuxR_C"/>
</dbReference>
<dbReference type="InterPro" id="IPR001789">
    <property type="entry name" value="Sig_transdc_resp-reg_receiver"/>
</dbReference>
<dbReference type="SUPFAM" id="SSF46894">
    <property type="entry name" value="C-terminal effector domain of the bipartite response regulators"/>
    <property type="match status" value="1"/>
</dbReference>
<dbReference type="GO" id="GO:0003677">
    <property type="term" value="F:DNA binding"/>
    <property type="evidence" value="ECO:0007669"/>
    <property type="project" value="UniProtKB-KW"/>
</dbReference>
<dbReference type="GO" id="GO:0000160">
    <property type="term" value="P:phosphorelay signal transduction system"/>
    <property type="evidence" value="ECO:0007669"/>
    <property type="project" value="InterPro"/>
</dbReference>
<dbReference type="SUPFAM" id="SSF52172">
    <property type="entry name" value="CheY-like"/>
    <property type="match status" value="1"/>
</dbReference>
<feature type="modified residue" description="4-aspartylphosphate" evidence="2">
    <location>
        <position position="51"/>
    </location>
</feature>
<evidence type="ECO:0000259" key="4">
    <source>
        <dbReference type="PROSITE" id="PS50110"/>
    </source>
</evidence>
<evidence type="ECO:0000313" key="6">
    <source>
        <dbReference type="Proteomes" id="UP000239814"/>
    </source>
</evidence>
<dbReference type="RefSeq" id="WP_105941971.1">
    <property type="nucleotide sequence ID" value="NZ_CP027433.1"/>
</dbReference>
<protein>
    <submittedName>
        <fullName evidence="5">Helix-turn-helix transcriptional regulator</fullName>
    </submittedName>
</protein>
<dbReference type="CDD" id="cd06170">
    <property type="entry name" value="LuxR_C_like"/>
    <property type="match status" value="1"/>
</dbReference>
<keyword evidence="6" id="KW-1185">Reference proteome</keyword>
<reference evidence="5 6" key="1">
    <citation type="submission" date="2018-03" db="EMBL/GenBank/DDBJ databases">
        <title>Characteristics and genome of n-alkane degrading marine bacteria Gordonia iterans isolated from crude oil contaminated in Tae-an, South Korea.</title>
        <authorList>
            <person name="Lee S.-S."/>
            <person name="Kim H."/>
        </authorList>
    </citation>
    <scope>NUCLEOTIDE SEQUENCE [LARGE SCALE GENOMIC DNA]</scope>
    <source>
        <strain evidence="5 6">Co17</strain>
    </source>
</reference>
<gene>
    <name evidence="5" type="ORF">C6V83_08130</name>
</gene>
<dbReference type="PANTHER" id="PTHR43214">
    <property type="entry name" value="TWO-COMPONENT RESPONSE REGULATOR"/>
    <property type="match status" value="1"/>
</dbReference>
<feature type="domain" description="HTH luxR-type" evidence="3">
    <location>
        <begin position="136"/>
        <end position="201"/>
    </location>
</feature>
<accession>A0A2S0KF01</accession>
<evidence type="ECO:0000256" key="1">
    <source>
        <dbReference type="ARBA" id="ARBA00023125"/>
    </source>
</evidence>